<evidence type="ECO:0000313" key="2">
    <source>
        <dbReference type="Proteomes" id="UP000445696"/>
    </source>
</evidence>
<dbReference type="OrthoDB" id="9816009at2"/>
<dbReference type="EMBL" id="WTVA01000010">
    <property type="protein sequence ID" value="MZR22967.1"/>
    <property type="molecule type" value="Genomic_DNA"/>
</dbReference>
<accession>A0A845MI49</accession>
<comment type="caution">
    <text evidence="1">The sequence shown here is derived from an EMBL/GenBank/DDBJ whole genome shotgun (WGS) entry which is preliminary data.</text>
</comment>
<name>A0A845MI49_9PROT</name>
<dbReference type="RefSeq" id="WP_161339453.1">
    <property type="nucleotide sequence ID" value="NZ_WTVA01000010.1"/>
</dbReference>
<dbReference type="AlphaFoldDB" id="A0A845MI49"/>
<feature type="non-terminal residue" evidence="1">
    <location>
        <position position="1"/>
    </location>
</feature>
<dbReference type="Proteomes" id="UP000445696">
    <property type="component" value="Unassembled WGS sequence"/>
</dbReference>
<evidence type="ECO:0000313" key="1">
    <source>
        <dbReference type="EMBL" id="MZR22967.1"/>
    </source>
</evidence>
<reference evidence="1 2" key="1">
    <citation type="journal article" date="2014" name="Int. J. Syst. Evol. Microbiol.">
        <title>Sneathiella chungangensis sp. nov., isolated from a marine sand, and emended description of the genus Sneathiella.</title>
        <authorList>
            <person name="Siamphan C."/>
            <person name="Kim H."/>
            <person name="Lee J.S."/>
            <person name="Kim W."/>
        </authorList>
    </citation>
    <scope>NUCLEOTIDE SEQUENCE [LARGE SCALE GENOMIC DNA]</scope>
    <source>
        <strain evidence="1 2">KCTC 32476</strain>
    </source>
</reference>
<organism evidence="1 2">
    <name type="scientific">Sneathiella chungangensis</name>
    <dbReference type="NCBI Taxonomy" id="1418234"/>
    <lineage>
        <taxon>Bacteria</taxon>
        <taxon>Pseudomonadati</taxon>
        <taxon>Pseudomonadota</taxon>
        <taxon>Alphaproteobacteria</taxon>
        <taxon>Sneathiellales</taxon>
        <taxon>Sneathiellaceae</taxon>
        <taxon>Sneathiella</taxon>
    </lineage>
</organism>
<sequence>NEQLTTGDKAMMEAWKQAENTNDPLVLQDFMDRYGDGPYAAAAQQRLNELAQLRTSGVKRFDPTGRWQVSVTYRGGNGNSSWCSRDNTWNFVLNLTRGKINQTVWKDRAALYVTGENSEDYVDLQFDIPTGGSQWKWTERFHLDANEKRLTMTSAGGAPSGCTGTIGVHMKKMDTESGIQDRTKNTAHANVFDPTGLWRVAVHYERGSGNLSNCPRNNSWDFVLDFHRGKISSTYWNSGSPLFVSGENSNGFVDLKFDVPYSAGEWNWRDRFVLDKSEKRFTATTVGGCPGTLGIYMKKQ</sequence>
<proteinExistence type="predicted"/>
<protein>
    <submittedName>
        <fullName evidence="1">Uncharacterized protein</fullName>
    </submittedName>
</protein>
<gene>
    <name evidence="1" type="ORF">GQF03_11545</name>
</gene>
<keyword evidence="2" id="KW-1185">Reference proteome</keyword>